<dbReference type="GO" id="GO:0030288">
    <property type="term" value="C:outer membrane-bounded periplasmic space"/>
    <property type="evidence" value="ECO:0007669"/>
    <property type="project" value="InterPro"/>
</dbReference>
<evidence type="ECO:0000313" key="12">
    <source>
        <dbReference type="EMBL" id="HDQ99081.1"/>
    </source>
</evidence>
<evidence type="ECO:0000259" key="11">
    <source>
        <dbReference type="PROSITE" id="PS52015"/>
    </source>
</evidence>
<dbReference type="InterPro" id="IPR003538">
    <property type="entry name" value="TonB"/>
</dbReference>
<proteinExistence type="inferred from homology"/>
<feature type="region of interest" description="Disordered" evidence="10">
    <location>
        <begin position="1"/>
        <end position="23"/>
    </location>
</feature>
<keyword evidence="4" id="KW-1003">Cell membrane</keyword>
<comment type="caution">
    <text evidence="12">The sequence shown here is derived from an EMBL/GenBank/DDBJ whole genome shotgun (WGS) entry which is preliminary data.</text>
</comment>
<dbReference type="GO" id="GO:0098797">
    <property type="term" value="C:plasma membrane protein complex"/>
    <property type="evidence" value="ECO:0007669"/>
    <property type="project" value="TreeGrafter"/>
</dbReference>
<dbReference type="InterPro" id="IPR051045">
    <property type="entry name" value="TonB-dependent_transducer"/>
</dbReference>
<dbReference type="GO" id="GO:0055085">
    <property type="term" value="P:transmembrane transport"/>
    <property type="evidence" value="ECO:0007669"/>
    <property type="project" value="InterPro"/>
</dbReference>
<dbReference type="GO" id="GO:0015891">
    <property type="term" value="P:siderophore transport"/>
    <property type="evidence" value="ECO:0007669"/>
    <property type="project" value="InterPro"/>
</dbReference>
<evidence type="ECO:0000256" key="4">
    <source>
        <dbReference type="ARBA" id="ARBA00022475"/>
    </source>
</evidence>
<evidence type="ECO:0000256" key="3">
    <source>
        <dbReference type="ARBA" id="ARBA00022448"/>
    </source>
</evidence>
<dbReference type="InterPro" id="IPR037682">
    <property type="entry name" value="TonB_C"/>
</dbReference>
<dbReference type="GO" id="GO:0031992">
    <property type="term" value="F:energy transducer activity"/>
    <property type="evidence" value="ECO:0007669"/>
    <property type="project" value="InterPro"/>
</dbReference>
<keyword evidence="5" id="KW-0997">Cell inner membrane</keyword>
<dbReference type="NCBIfam" id="TIGR01352">
    <property type="entry name" value="tonB_Cterm"/>
    <property type="match status" value="1"/>
</dbReference>
<dbReference type="SUPFAM" id="SSF74653">
    <property type="entry name" value="TolA/TonB C-terminal domain"/>
    <property type="match status" value="1"/>
</dbReference>
<dbReference type="Proteomes" id="UP000885672">
    <property type="component" value="Unassembled WGS sequence"/>
</dbReference>
<keyword evidence="8" id="KW-1133">Transmembrane helix</keyword>
<organism evidence="12">
    <name type="scientific">candidate division WOR-3 bacterium</name>
    <dbReference type="NCBI Taxonomy" id="2052148"/>
    <lineage>
        <taxon>Bacteria</taxon>
        <taxon>Bacteria division WOR-3</taxon>
    </lineage>
</organism>
<dbReference type="Gene3D" id="3.30.1150.10">
    <property type="match status" value="1"/>
</dbReference>
<evidence type="ECO:0000256" key="5">
    <source>
        <dbReference type="ARBA" id="ARBA00022519"/>
    </source>
</evidence>
<comment type="subcellular location">
    <subcellularLocation>
        <location evidence="1">Cell inner membrane</location>
        <topology evidence="1">Single-pass membrane protein</topology>
        <orientation evidence="1">Periplasmic side</orientation>
    </subcellularLocation>
</comment>
<dbReference type="PANTHER" id="PTHR33446:SF2">
    <property type="entry name" value="PROTEIN TONB"/>
    <property type="match status" value="1"/>
</dbReference>
<dbReference type="Pfam" id="PF03544">
    <property type="entry name" value="TonB_C"/>
    <property type="match status" value="1"/>
</dbReference>
<comment type="similarity">
    <text evidence="2">Belongs to the TonB family.</text>
</comment>
<dbReference type="GO" id="GO:0015031">
    <property type="term" value="P:protein transport"/>
    <property type="evidence" value="ECO:0007669"/>
    <property type="project" value="UniProtKB-KW"/>
</dbReference>
<dbReference type="PANTHER" id="PTHR33446">
    <property type="entry name" value="PROTEIN TONB-RELATED"/>
    <property type="match status" value="1"/>
</dbReference>
<keyword evidence="9" id="KW-0472">Membrane</keyword>
<name>A0A7V0XEW8_UNCW3</name>
<evidence type="ECO:0000256" key="1">
    <source>
        <dbReference type="ARBA" id="ARBA00004383"/>
    </source>
</evidence>
<keyword evidence="6" id="KW-0812">Transmembrane</keyword>
<dbReference type="PRINTS" id="PR01374">
    <property type="entry name" value="TONBPROTEIN"/>
</dbReference>
<dbReference type="PROSITE" id="PS52015">
    <property type="entry name" value="TONB_CTD"/>
    <property type="match status" value="1"/>
</dbReference>
<keyword evidence="3" id="KW-0813">Transport</keyword>
<protein>
    <submittedName>
        <fullName evidence="12">Energy transducer TonB</fullName>
    </submittedName>
</protein>
<evidence type="ECO:0000256" key="8">
    <source>
        <dbReference type="ARBA" id="ARBA00022989"/>
    </source>
</evidence>
<dbReference type="AlphaFoldDB" id="A0A7V0XEW8"/>
<dbReference type="InterPro" id="IPR006260">
    <property type="entry name" value="TonB/TolA_C"/>
</dbReference>
<accession>A0A7V0XEW8</accession>
<evidence type="ECO:0000256" key="6">
    <source>
        <dbReference type="ARBA" id="ARBA00022692"/>
    </source>
</evidence>
<sequence length="153" mass="16857">MVMEALPPELQEIAEPPKVERPQMPVAAESEEEIEAEVAAETDFSEIIKRPIDTDIPVVPFWRVEVKPEPISVPTPAYPEMARQAGIEGQVVVAAMVDIDGSIISAEVMKSSGNTSLDNAAIEAAYRAKFTPARQRDRPVRVQVSIPYRFSLN</sequence>
<dbReference type="EMBL" id="DSBX01000081">
    <property type="protein sequence ID" value="HDQ99081.1"/>
    <property type="molecule type" value="Genomic_DNA"/>
</dbReference>
<evidence type="ECO:0000256" key="2">
    <source>
        <dbReference type="ARBA" id="ARBA00006555"/>
    </source>
</evidence>
<reference evidence="12" key="1">
    <citation type="journal article" date="2020" name="mSystems">
        <title>Genome- and Community-Level Interaction Insights into Carbon Utilization and Element Cycling Functions of Hydrothermarchaeota in Hydrothermal Sediment.</title>
        <authorList>
            <person name="Zhou Z."/>
            <person name="Liu Y."/>
            <person name="Xu W."/>
            <person name="Pan J."/>
            <person name="Luo Z.H."/>
            <person name="Li M."/>
        </authorList>
    </citation>
    <scope>NUCLEOTIDE SEQUENCE [LARGE SCALE GENOMIC DNA]</scope>
    <source>
        <strain evidence="12">SpSt-1182</strain>
    </source>
</reference>
<keyword evidence="7" id="KW-0653">Protein transport</keyword>
<evidence type="ECO:0000256" key="9">
    <source>
        <dbReference type="ARBA" id="ARBA00023136"/>
    </source>
</evidence>
<gene>
    <name evidence="12" type="ORF">ENN51_02175</name>
</gene>
<evidence type="ECO:0000256" key="7">
    <source>
        <dbReference type="ARBA" id="ARBA00022927"/>
    </source>
</evidence>
<feature type="domain" description="TonB C-terminal" evidence="11">
    <location>
        <begin position="63"/>
        <end position="153"/>
    </location>
</feature>
<evidence type="ECO:0000256" key="10">
    <source>
        <dbReference type="SAM" id="MobiDB-lite"/>
    </source>
</evidence>